<evidence type="ECO:0000313" key="2">
    <source>
        <dbReference type="Proteomes" id="UP000554342"/>
    </source>
</evidence>
<comment type="caution">
    <text evidence="1">The sequence shown here is derived from an EMBL/GenBank/DDBJ whole genome shotgun (WGS) entry which is preliminary data.</text>
</comment>
<dbReference type="Proteomes" id="UP000554342">
    <property type="component" value="Unassembled WGS sequence"/>
</dbReference>
<accession>A0A840Z0H5</accession>
<dbReference type="NCBIfam" id="TIGR02215">
    <property type="entry name" value="phage_chp_gp8"/>
    <property type="match status" value="1"/>
</dbReference>
<gene>
    <name evidence="1" type="ORF">FHR23_002569</name>
</gene>
<proteinExistence type="predicted"/>
<keyword evidence="2" id="KW-1185">Reference proteome</keyword>
<dbReference type="EMBL" id="JACIJI010000005">
    <property type="protein sequence ID" value="MBB5719621.1"/>
    <property type="molecule type" value="Genomic_DNA"/>
</dbReference>
<sequence length="183" mass="19109">MQPGFPAAVIADARDAAKALMRSGASDEDALIGDFAATALALAEQFTATALIARGFEAMLPVSGMWQALDAQPVTAITGVMGVPAEDAAFVLPVTDYAVDIAAEGTGWVRVLHPGAAGRVRVQFNAGLAPDWSGLPAPVAQGVAVLIAHLFEGQGTREPVPAAVTALWRPFRRMRMARAEYRA</sequence>
<dbReference type="Gene3D" id="1.10.3230.30">
    <property type="entry name" value="Phage gp6-like head-tail connector protein"/>
    <property type="match status" value="1"/>
</dbReference>
<reference evidence="1 2" key="1">
    <citation type="submission" date="2020-08" db="EMBL/GenBank/DDBJ databases">
        <title>Genomic Encyclopedia of Type Strains, Phase IV (KMG-IV): sequencing the most valuable type-strain genomes for metagenomic binning, comparative biology and taxonomic classification.</title>
        <authorList>
            <person name="Goeker M."/>
        </authorList>
    </citation>
    <scope>NUCLEOTIDE SEQUENCE [LARGE SCALE GENOMIC DNA]</scope>
    <source>
        <strain evidence="1 2">DSM 27203</strain>
    </source>
</reference>
<name>A0A840Z0H5_9SPHN</name>
<protein>
    <submittedName>
        <fullName evidence="1">Putative phiE125 gp8 family phage protein</fullName>
    </submittedName>
</protein>
<evidence type="ECO:0000313" key="1">
    <source>
        <dbReference type="EMBL" id="MBB5719621.1"/>
    </source>
</evidence>
<dbReference type="AlphaFoldDB" id="A0A840Z0H5"/>
<dbReference type="InterPro" id="IPR011738">
    <property type="entry name" value="Phage_CHP"/>
</dbReference>
<dbReference type="RefSeq" id="WP_184004579.1">
    <property type="nucleotide sequence ID" value="NZ_BAABIF010000030.1"/>
</dbReference>
<organism evidence="1 2">
    <name type="scientific">Stakelama sediminis</name>
    <dbReference type="NCBI Taxonomy" id="463200"/>
    <lineage>
        <taxon>Bacteria</taxon>
        <taxon>Pseudomonadati</taxon>
        <taxon>Pseudomonadota</taxon>
        <taxon>Alphaproteobacteria</taxon>
        <taxon>Sphingomonadales</taxon>
        <taxon>Sphingomonadaceae</taxon>
        <taxon>Stakelama</taxon>
    </lineage>
</organism>